<comment type="caution">
    <text evidence="1">The sequence shown here is derived from an EMBL/GenBank/DDBJ whole genome shotgun (WGS) entry which is preliminary data.</text>
</comment>
<dbReference type="Proteomes" id="UP000251960">
    <property type="component" value="Chromosome 8"/>
</dbReference>
<dbReference type="EMBL" id="NCVQ01000009">
    <property type="protein sequence ID" value="PWZ10965.1"/>
    <property type="molecule type" value="Genomic_DNA"/>
</dbReference>
<gene>
    <name evidence="1" type="ORF">Zm00014a_037026</name>
</gene>
<accession>A0A3L6DQP6</accession>
<evidence type="ECO:0000313" key="2">
    <source>
        <dbReference type="Proteomes" id="UP000251960"/>
    </source>
</evidence>
<organism evidence="1 2">
    <name type="scientific">Zea mays</name>
    <name type="common">Maize</name>
    <dbReference type="NCBI Taxonomy" id="4577"/>
    <lineage>
        <taxon>Eukaryota</taxon>
        <taxon>Viridiplantae</taxon>
        <taxon>Streptophyta</taxon>
        <taxon>Embryophyta</taxon>
        <taxon>Tracheophyta</taxon>
        <taxon>Spermatophyta</taxon>
        <taxon>Magnoliopsida</taxon>
        <taxon>Liliopsida</taxon>
        <taxon>Poales</taxon>
        <taxon>Poaceae</taxon>
        <taxon>PACMAD clade</taxon>
        <taxon>Panicoideae</taxon>
        <taxon>Andropogonodae</taxon>
        <taxon>Andropogoneae</taxon>
        <taxon>Tripsacinae</taxon>
        <taxon>Zea</taxon>
    </lineage>
</organism>
<protein>
    <submittedName>
        <fullName evidence="1">Uncharacterized protein</fullName>
    </submittedName>
</protein>
<name>A0A3L6DQP6_MAIZE</name>
<reference evidence="1 2" key="1">
    <citation type="journal article" date="2018" name="Nat. Genet.">
        <title>Extensive intraspecific gene order and gene structural variations between Mo17 and other maize genomes.</title>
        <authorList>
            <person name="Sun S."/>
            <person name="Zhou Y."/>
            <person name="Chen J."/>
            <person name="Shi J."/>
            <person name="Zhao H."/>
            <person name="Zhao H."/>
            <person name="Song W."/>
            <person name="Zhang M."/>
            <person name="Cui Y."/>
            <person name="Dong X."/>
            <person name="Liu H."/>
            <person name="Ma X."/>
            <person name="Jiao Y."/>
            <person name="Wang B."/>
            <person name="Wei X."/>
            <person name="Stein J.C."/>
            <person name="Glaubitz J.C."/>
            <person name="Lu F."/>
            <person name="Yu G."/>
            <person name="Liang C."/>
            <person name="Fengler K."/>
            <person name="Li B."/>
            <person name="Rafalski A."/>
            <person name="Schnable P.S."/>
            <person name="Ware D.H."/>
            <person name="Buckler E.S."/>
            <person name="Lai J."/>
        </authorList>
    </citation>
    <scope>NUCLEOTIDE SEQUENCE [LARGE SCALE GENOMIC DNA]</scope>
    <source>
        <strain evidence="2">cv. Missouri 17</strain>
        <tissue evidence="1">Seedling</tissue>
    </source>
</reference>
<evidence type="ECO:0000313" key="1">
    <source>
        <dbReference type="EMBL" id="PWZ10965.1"/>
    </source>
</evidence>
<sequence>MLLKHRLNAKTLIRG</sequence>
<proteinExistence type="predicted"/>